<keyword evidence="3" id="KW-1133">Transmembrane helix</keyword>
<comment type="caution">
    <text evidence="4">The sequence shown here is derived from an EMBL/GenBank/DDBJ whole genome shotgun (WGS) entry which is preliminary data.</text>
</comment>
<dbReference type="PANTHER" id="PTHR47926:SF354">
    <property type="entry name" value="REPEAT (PPR-LIKE) SUPERFAMILY PROTEIN, PUTATIVE-RELATED"/>
    <property type="match status" value="1"/>
</dbReference>
<dbReference type="InterPro" id="IPR002885">
    <property type="entry name" value="PPR_rpt"/>
</dbReference>
<feature type="non-terminal residue" evidence="4">
    <location>
        <position position="1"/>
    </location>
</feature>
<evidence type="ECO:0000313" key="4">
    <source>
        <dbReference type="EMBL" id="RDX96307.1"/>
    </source>
</evidence>
<dbReference type="SUPFAM" id="SSF48264">
    <property type="entry name" value="Cytochrome P450"/>
    <property type="match status" value="1"/>
</dbReference>
<dbReference type="GO" id="GO:0016705">
    <property type="term" value="F:oxidoreductase activity, acting on paired donors, with incorporation or reduction of molecular oxygen"/>
    <property type="evidence" value="ECO:0007669"/>
    <property type="project" value="InterPro"/>
</dbReference>
<dbReference type="OrthoDB" id="1739564at2759"/>
<keyword evidence="5" id="KW-1185">Reference proteome</keyword>
<dbReference type="Gene3D" id="1.10.630.10">
    <property type="entry name" value="Cytochrome P450"/>
    <property type="match status" value="1"/>
</dbReference>
<dbReference type="GO" id="GO:0020037">
    <property type="term" value="F:heme binding"/>
    <property type="evidence" value="ECO:0007669"/>
    <property type="project" value="InterPro"/>
</dbReference>
<dbReference type="InterPro" id="IPR046960">
    <property type="entry name" value="PPR_At4g14850-like_plant"/>
</dbReference>
<dbReference type="GO" id="GO:0004497">
    <property type="term" value="F:monooxygenase activity"/>
    <property type="evidence" value="ECO:0007669"/>
    <property type="project" value="InterPro"/>
</dbReference>
<dbReference type="FunFam" id="1.25.40.10:FF:000393">
    <property type="entry name" value="Pentatricopeptide repeat-containing protein At1g20230"/>
    <property type="match status" value="1"/>
</dbReference>
<dbReference type="PROSITE" id="PS51375">
    <property type="entry name" value="PPR"/>
    <property type="match status" value="3"/>
</dbReference>
<dbReference type="GO" id="GO:0005506">
    <property type="term" value="F:iron ion binding"/>
    <property type="evidence" value="ECO:0007669"/>
    <property type="project" value="InterPro"/>
</dbReference>
<feature type="transmembrane region" description="Helical" evidence="3">
    <location>
        <begin position="6"/>
        <end position="25"/>
    </location>
</feature>
<evidence type="ECO:0000313" key="5">
    <source>
        <dbReference type="Proteomes" id="UP000257109"/>
    </source>
</evidence>
<proteinExistence type="predicted"/>
<sequence length="447" mass="49739">MELVLNFLNATAIGLLSIILVLVLYNPFKFGEGKEPPTVAGAWPILGHLPLLSASQSPHKTFGALADKYGTIFTFKLGARKALVINNWEVAKECVPAGKTIPDNHRTERARQATGFGEALKVVTTGARKARQTKVGGEEGDPMRIVCRQGETTTCRSTYAMPSQSHRVGKTLQCRSFEQHYIERIKAPVDLSEVGAFRSLCSYNNERNSEARSRAMSVGKSFGSTRWQDNFAYARLHINKHIYISHLSFTKLFQQLSYKMTKFFWMSSDNISLVNVLPSCASLAALLHGRQVHGFAIRSGLVNDVFVGNAVVDMYAKCGKVEEANKVFQRMKFKDVVSWNAMVIEYSQAGRLEHALSLFERMWEENIELDVVTWTAVITGYAQRGQGYEALDVFRQMCNCDSRPNAVTLVPLLSTCASVGALLHGKETHCYAIKFILNLDGHDDPGL</sequence>
<gene>
    <name evidence="4" type="primary">PCMP-H92</name>
    <name evidence="4" type="ORF">CR513_21052</name>
</gene>
<evidence type="ECO:0000256" key="3">
    <source>
        <dbReference type="SAM" id="Phobius"/>
    </source>
</evidence>
<protein>
    <submittedName>
        <fullName evidence="4">Pentatricopeptide repeat-containing protein</fullName>
    </submittedName>
</protein>
<organism evidence="4 5">
    <name type="scientific">Mucuna pruriens</name>
    <name type="common">Velvet bean</name>
    <name type="synonym">Dolichos pruriens</name>
    <dbReference type="NCBI Taxonomy" id="157652"/>
    <lineage>
        <taxon>Eukaryota</taxon>
        <taxon>Viridiplantae</taxon>
        <taxon>Streptophyta</taxon>
        <taxon>Embryophyta</taxon>
        <taxon>Tracheophyta</taxon>
        <taxon>Spermatophyta</taxon>
        <taxon>Magnoliopsida</taxon>
        <taxon>eudicotyledons</taxon>
        <taxon>Gunneridae</taxon>
        <taxon>Pentapetalae</taxon>
        <taxon>rosids</taxon>
        <taxon>fabids</taxon>
        <taxon>Fabales</taxon>
        <taxon>Fabaceae</taxon>
        <taxon>Papilionoideae</taxon>
        <taxon>50 kb inversion clade</taxon>
        <taxon>NPAAA clade</taxon>
        <taxon>indigoferoid/millettioid clade</taxon>
        <taxon>Phaseoleae</taxon>
        <taxon>Mucuna</taxon>
    </lineage>
</organism>
<name>A0A371H0H3_MUCPR</name>
<dbReference type="InterPro" id="IPR001128">
    <property type="entry name" value="Cyt_P450"/>
</dbReference>
<dbReference type="NCBIfam" id="TIGR00756">
    <property type="entry name" value="PPR"/>
    <property type="match status" value="3"/>
</dbReference>
<accession>A0A371H0H3</accession>
<feature type="repeat" description="PPR" evidence="2">
    <location>
        <begin position="335"/>
        <end position="369"/>
    </location>
</feature>
<dbReference type="Gene3D" id="1.25.40.10">
    <property type="entry name" value="Tetratricopeptide repeat domain"/>
    <property type="match status" value="1"/>
</dbReference>
<keyword evidence="1" id="KW-0677">Repeat</keyword>
<dbReference type="PANTHER" id="PTHR47926">
    <property type="entry name" value="PENTATRICOPEPTIDE REPEAT-CONTAINING PROTEIN"/>
    <property type="match status" value="1"/>
</dbReference>
<dbReference type="Pfam" id="PF01535">
    <property type="entry name" value="PPR"/>
    <property type="match status" value="2"/>
</dbReference>
<dbReference type="Pfam" id="PF00067">
    <property type="entry name" value="p450"/>
    <property type="match status" value="1"/>
</dbReference>
<keyword evidence="3" id="KW-0472">Membrane</keyword>
<dbReference type="EMBL" id="QJKJ01003913">
    <property type="protein sequence ID" value="RDX96307.1"/>
    <property type="molecule type" value="Genomic_DNA"/>
</dbReference>
<feature type="repeat" description="PPR" evidence="2">
    <location>
        <begin position="304"/>
        <end position="334"/>
    </location>
</feature>
<dbReference type="Proteomes" id="UP000257109">
    <property type="component" value="Unassembled WGS sequence"/>
</dbReference>
<dbReference type="GO" id="GO:0009451">
    <property type="term" value="P:RNA modification"/>
    <property type="evidence" value="ECO:0007669"/>
    <property type="project" value="InterPro"/>
</dbReference>
<dbReference type="GO" id="GO:0003723">
    <property type="term" value="F:RNA binding"/>
    <property type="evidence" value="ECO:0007669"/>
    <property type="project" value="InterPro"/>
</dbReference>
<evidence type="ECO:0000256" key="1">
    <source>
        <dbReference type="ARBA" id="ARBA00022737"/>
    </source>
</evidence>
<dbReference type="Pfam" id="PF13041">
    <property type="entry name" value="PPR_2"/>
    <property type="match status" value="1"/>
</dbReference>
<dbReference type="AlphaFoldDB" id="A0A371H0H3"/>
<feature type="repeat" description="PPR" evidence="2">
    <location>
        <begin position="370"/>
        <end position="404"/>
    </location>
</feature>
<dbReference type="InterPro" id="IPR036396">
    <property type="entry name" value="Cyt_P450_sf"/>
</dbReference>
<keyword evidence="3" id="KW-0812">Transmembrane</keyword>
<dbReference type="InterPro" id="IPR011990">
    <property type="entry name" value="TPR-like_helical_dom_sf"/>
</dbReference>
<reference evidence="4" key="1">
    <citation type="submission" date="2018-05" db="EMBL/GenBank/DDBJ databases">
        <title>Draft genome of Mucuna pruriens seed.</title>
        <authorList>
            <person name="Nnadi N.E."/>
            <person name="Vos R."/>
            <person name="Hasami M.H."/>
            <person name="Devisetty U.K."/>
            <person name="Aguiy J.C."/>
        </authorList>
    </citation>
    <scope>NUCLEOTIDE SEQUENCE [LARGE SCALE GENOMIC DNA]</scope>
    <source>
        <strain evidence="4">JCA_2017</strain>
    </source>
</reference>
<evidence type="ECO:0000256" key="2">
    <source>
        <dbReference type="PROSITE-ProRule" id="PRU00708"/>
    </source>
</evidence>